<evidence type="ECO:0000256" key="1">
    <source>
        <dbReference type="ARBA" id="ARBA00001971"/>
    </source>
</evidence>
<keyword evidence="5" id="KW-0349">Heme</keyword>
<dbReference type="GO" id="GO:0020037">
    <property type="term" value="F:heme binding"/>
    <property type="evidence" value="ECO:0007669"/>
    <property type="project" value="InterPro"/>
</dbReference>
<protein>
    <submittedName>
        <fullName evidence="7">Cytochrome P450</fullName>
    </submittedName>
</protein>
<dbReference type="InterPro" id="IPR036396">
    <property type="entry name" value="Cyt_P450_sf"/>
</dbReference>
<proteinExistence type="inferred from homology"/>
<sequence length="520" mass="58436">MDWYSILIRILLSVSCFVASLALYRSLLHPLAKVPGPRTAGITQFWLAIKVSNGKVHRTQEHLHRKYGPVVRVAPNEVSLSSADALRSVYAAGSGFLKGPWYRVAKSPDTIGPGADSLDLLTEENMDRYRLQRRAIGPLYSIAGIEKHEHHIDRTISRFVTKVKSLNDQFIDLSYWMYIFAVDTLSNITFSEDQGYIEAGNSGNNFEESHKMWHFMSLTGIFPTIVMFLQNYALFAKRYNYLLTPLFTAFGIKSSRPMPMFAWAVGNLQRRLDPASNSEDTKGDALTSDLNSDLIQLHQNRPEFKTSYAQNMTLTNFGAGTDTISSSLTAILLCLGSSSSSQRRLHAELDHALASGSLHSPSTYQEASKLEYLQLCIKEAMRLYPALSMSMTRVHPTKSVTIDGYHLPAGTIVGINPYVIHQEKSIFGDDADVFVPERWIPSSKRSVEEIKNMERNMTTWGCPPRTCPGQSLAMIVMSKFLTEILAKFEVDVSVDDRTVSRAYFAIQMTGIKIRFNERRG</sequence>
<keyword evidence="8" id="KW-1185">Reference proteome</keyword>
<dbReference type="GO" id="GO:0004497">
    <property type="term" value="F:monooxygenase activity"/>
    <property type="evidence" value="ECO:0007669"/>
    <property type="project" value="InterPro"/>
</dbReference>
<dbReference type="PANTHER" id="PTHR24305">
    <property type="entry name" value="CYTOCHROME P450"/>
    <property type="match status" value="1"/>
</dbReference>
<evidence type="ECO:0000256" key="6">
    <source>
        <dbReference type="SAM" id="Phobius"/>
    </source>
</evidence>
<accession>A0A6A6H9C6</accession>
<gene>
    <name evidence="7" type="ORF">EV356DRAFT_151955</name>
</gene>
<dbReference type="InterPro" id="IPR002401">
    <property type="entry name" value="Cyt_P450_E_grp-I"/>
</dbReference>
<dbReference type="SUPFAM" id="SSF48264">
    <property type="entry name" value="Cytochrome P450"/>
    <property type="match status" value="1"/>
</dbReference>
<feature type="transmembrane region" description="Helical" evidence="6">
    <location>
        <begin position="6"/>
        <end position="24"/>
    </location>
</feature>
<dbReference type="PRINTS" id="PR00463">
    <property type="entry name" value="EP450I"/>
</dbReference>
<keyword evidence="6" id="KW-0812">Transmembrane</keyword>
<comment type="cofactor">
    <cofactor evidence="1 5">
        <name>heme</name>
        <dbReference type="ChEBI" id="CHEBI:30413"/>
    </cofactor>
</comment>
<dbReference type="Gene3D" id="1.10.630.10">
    <property type="entry name" value="Cytochrome P450"/>
    <property type="match status" value="1"/>
</dbReference>
<reference evidence="7" key="1">
    <citation type="journal article" date="2020" name="Stud. Mycol.">
        <title>101 Dothideomycetes genomes: a test case for predicting lifestyles and emergence of pathogens.</title>
        <authorList>
            <person name="Haridas S."/>
            <person name="Albert R."/>
            <person name="Binder M."/>
            <person name="Bloem J."/>
            <person name="Labutti K."/>
            <person name="Salamov A."/>
            <person name="Andreopoulos B."/>
            <person name="Baker S."/>
            <person name="Barry K."/>
            <person name="Bills G."/>
            <person name="Bluhm B."/>
            <person name="Cannon C."/>
            <person name="Castanera R."/>
            <person name="Culley D."/>
            <person name="Daum C."/>
            <person name="Ezra D."/>
            <person name="Gonzalez J."/>
            <person name="Henrissat B."/>
            <person name="Kuo A."/>
            <person name="Liang C."/>
            <person name="Lipzen A."/>
            <person name="Lutzoni F."/>
            <person name="Magnuson J."/>
            <person name="Mondo S."/>
            <person name="Nolan M."/>
            <person name="Ohm R."/>
            <person name="Pangilinan J."/>
            <person name="Park H.-J."/>
            <person name="Ramirez L."/>
            <person name="Alfaro M."/>
            <person name="Sun H."/>
            <person name="Tritt A."/>
            <person name="Yoshinaga Y."/>
            <person name="Zwiers L.-H."/>
            <person name="Turgeon B."/>
            <person name="Goodwin S."/>
            <person name="Spatafora J."/>
            <person name="Crous P."/>
            <person name="Grigoriev I."/>
        </authorList>
    </citation>
    <scope>NUCLEOTIDE SEQUENCE</scope>
    <source>
        <strain evidence="7">Tuck. ex Michener</strain>
    </source>
</reference>
<dbReference type="PANTHER" id="PTHR24305:SF232">
    <property type="entry name" value="P450, PUTATIVE (EUROFUNG)-RELATED"/>
    <property type="match status" value="1"/>
</dbReference>
<keyword evidence="4 5" id="KW-0408">Iron</keyword>
<dbReference type="OrthoDB" id="3934656at2759"/>
<keyword evidence="6" id="KW-0472">Membrane</keyword>
<evidence type="ECO:0000256" key="3">
    <source>
        <dbReference type="ARBA" id="ARBA00022723"/>
    </source>
</evidence>
<name>A0A6A6H9C6_VIRVR</name>
<dbReference type="InterPro" id="IPR001128">
    <property type="entry name" value="Cyt_P450"/>
</dbReference>
<keyword evidence="6" id="KW-1133">Transmembrane helix</keyword>
<dbReference type="Proteomes" id="UP000800092">
    <property type="component" value="Unassembled WGS sequence"/>
</dbReference>
<organism evidence="7 8">
    <name type="scientific">Viridothelium virens</name>
    <name type="common">Speckled blister lichen</name>
    <name type="synonym">Trypethelium virens</name>
    <dbReference type="NCBI Taxonomy" id="1048519"/>
    <lineage>
        <taxon>Eukaryota</taxon>
        <taxon>Fungi</taxon>
        <taxon>Dikarya</taxon>
        <taxon>Ascomycota</taxon>
        <taxon>Pezizomycotina</taxon>
        <taxon>Dothideomycetes</taxon>
        <taxon>Dothideomycetes incertae sedis</taxon>
        <taxon>Trypetheliales</taxon>
        <taxon>Trypetheliaceae</taxon>
        <taxon>Viridothelium</taxon>
    </lineage>
</organism>
<comment type="similarity">
    <text evidence="2">Belongs to the cytochrome P450 family.</text>
</comment>
<dbReference type="PRINTS" id="PR00385">
    <property type="entry name" value="P450"/>
</dbReference>
<keyword evidence="3 5" id="KW-0479">Metal-binding</keyword>
<evidence type="ECO:0000313" key="7">
    <source>
        <dbReference type="EMBL" id="KAF2234479.1"/>
    </source>
</evidence>
<dbReference type="AlphaFoldDB" id="A0A6A6H9C6"/>
<evidence type="ECO:0000256" key="2">
    <source>
        <dbReference type="ARBA" id="ARBA00010617"/>
    </source>
</evidence>
<dbReference type="Pfam" id="PF00067">
    <property type="entry name" value="p450"/>
    <property type="match status" value="1"/>
</dbReference>
<dbReference type="EMBL" id="ML991798">
    <property type="protein sequence ID" value="KAF2234479.1"/>
    <property type="molecule type" value="Genomic_DNA"/>
</dbReference>
<evidence type="ECO:0000313" key="8">
    <source>
        <dbReference type="Proteomes" id="UP000800092"/>
    </source>
</evidence>
<evidence type="ECO:0000256" key="4">
    <source>
        <dbReference type="ARBA" id="ARBA00023004"/>
    </source>
</evidence>
<dbReference type="InterPro" id="IPR050121">
    <property type="entry name" value="Cytochrome_P450_monoxygenase"/>
</dbReference>
<feature type="binding site" description="axial binding residue" evidence="5">
    <location>
        <position position="467"/>
    </location>
    <ligand>
        <name>heme</name>
        <dbReference type="ChEBI" id="CHEBI:30413"/>
    </ligand>
    <ligandPart>
        <name>Fe</name>
        <dbReference type="ChEBI" id="CHEBI:18248"/>
    </ligandPart>
</feature>
<dbReference type="GO" id="GO:0016705">
    <property type="term" value="F:oxidoreductase activity, acting on paired donors, with incorporation or reduction of molecular oxygen"/>
    <property type="evidence" value="ECO:0007669"/>
    <property type="project" value="InterPro"/>
</dbReference>
<evidence type="ECO:0000256" key="5">
    <source>
        <dbReference type="PIRSR" id="PIRSR602401-1"/>
    </source>
</evidence>
<dbReference type="GO" id="GO:0005506">
    <property type="term" value="F:iron ion binding"/>
    <property type="evidence" value="ECO:0007669"/>
    <property type="project" value="InterPro"/>
</dbReference>